<evidence type="ECO:0000313" key="1">
    <source>
        <dbReference type="EMBL" id="EPR67392.1"/>
    </source>
</evidence>
<protein>
    <submittedName>
        <fullName evidence="1">Uncharacterized protein</fullName>
    </submittedName>
</protein>
<name>S7VCU1_9BACT</name>
<comment type="caution">
    <text evidence="1">The sequence shown here is derived from an EMBL/GenBank/DDBJ whole genome shotgun (WGS) entry which is preliminary data.</text>
</comment>
<evidence type="ECO:0000313" key="2">
    <source>
        <dbReference type="Proteomes" id="UP000014974"/>
    </source>
</evidence>
<proteinExistence type="predicted"/>
<dbReference type="Proteomes" id="UP000014974">
    <property type="component" value="Unassembled WGS sequence"/>
</dbReference>
<dbReference type="EMBL" id="ATNM01000127">
    <property type="protein sequence ID" value="EPR67392.1"/>
    <property type="molecule type" value="Genomic_DNA"/>
</dbReference>
<accession>S7VCU1</accession>
<reference evidence="1 2" key="1">
    <citation type="journal article" date="2013" name="Genome Announc.">
        <title>Draft Genome Sequence of Cyclobacterium qasimii Strain M12-11BT, Isolated from Arctic Marine Sediment.</title>
        <authorList>
            <person name="Shivaji S."/>
            <person name="Ara S."/>
            <person name="Singh A."/>
            <person name="Kumar Pinnaka A."/>
        </authorList>
    </citation>
    <scope>NUCLEOTIDE SEQUENCE [LARGE SCALE GENOMIC DNA]</scope>
    <source>
        <strain evidence="1 2">M12-11B</strain>
    </source>
</reference>
<organism evidence="1 2">
    <name type="scientific">Cyclobacterium qasimii M12-11B</name>
    <dbReference type="NCBI Taxonomy" id="641524"/>
    <lineage>
        <taxon>Bacteria</taxon>
        <taxon>Pseudomonadati</taxon>
        <taxon>Bacteroidota</taxon>
        <taxon>Cytophagia</taxon>
        <taxon>Cytophagales</taxon>
        <taxon>Cyclobacteriaceae</taxon>
        <taxon>Cyclobacterium</taxon>
    </lineage>
</organism>
<sequence>MQDCKNGQPYPHLRHLWQKQGKLQQLPKPPLPQVPVCQAAFMGGKAAVQAAPS</sequence>
<gene>
    <name evidence="1" type="ORF">ADICYQ_3591</name>
</gene>
<dbReference type="AlphaFoldDB" id="S7VCU1"/>